<proteinExistence type="predicted"/>
<dbReference type="InterPro" id="IPR025452">
    <property type="entry name" value="DUF4218"/>
</dbReference>
<evidence type="ECO:0000313" key="2">
    <source>
        <dbReference type="EMBL" id="KYP57244.1"/>
    </source>
</evidence>
<evidence type="ECO:0000259" key="1">
    <source>
        <dbReference type="Pfam" id="PF13960"/>
    </source>
</evidence>
<dbReference type="PANTHER" id="PTHR48258">
    <property type="entry name" value="DUF4218 DOMAIN-CONTAINING PROTEIN-RELATED"/>
    <property type="match status" value="1"/>
</dbReference>
<dbReference type="EMBL" id="CM003613">
    <property type="protein sequence ID" value="KYP57244.1"/>
    <property type="molecule type" value="Genomic_DNA"/>
</dbReference>
<feature type="domain" description="DUF4218" evidence="1">
    <location>
        <begin position="195"/>
        <end position="287"/>
    </location>
</feature>
<name>A0A151SQY1_CAJCA</name>
<gene>
    <name evidence="2" type="ORF">KK1_003502</name>
</gene>
<dbReference type="Pfam" id="PF13960">
    <property type="entry name" value="DUF4218"/>
    <property type="match status" value="1"/>
</dbReference>
<dbReference type="Gramene" id="C.cajan_03424.t">
    <property type="protein sequence ID" value="C.cajan_03424.t"/>
    <property type="gene ID" value="C.cajan_03424"/>
</dbReference>
<protein>
    <recommendedName>
        <fullName evidence="1">DUF4218 domain-containing protein</fullName>
    </recommendedName>
</protein>
<organism evidence="2 3">
    <name type="scientific">Cajanus cajan</name>
    <name type="common">Pigeon pea</name>
    <name type="synonym">Cajanus indicus</name>
    <dbReference type="NCBI Taxonomy" id="3821"/>
    <lineage>
        <taxon>Eukaryota</taxon>
        <taxon>Viridiplantae</taxon>
        <taxon>Streptophyta</taxon>
        <taxon>Embryophyta</taxon>
        <taxon>Tracheophyta</taxon>
        <taxon>Spermatophyta</taxon>
        <taxon>Magnoliopsida</taxon>
        <taxon>eudicotyledons</taxon>
        <taxon>Gunneridae</taxon>
        <taxon>Pentapetalae</taxon>
        <taxon>rosids</taxon>
        <taxon>fabids</taxon>
        <taxon>Fabales</taxon>
        <taxon>Fabaceae</taxon>
        <taxon>Papilionoideae</taxon>
        <taxon>50 kb inversion clade</taxon>
        <taxon>NPAAA clade</taxon>
        <taxon>indigoferoid/millettioid clade</taxon>
        <taxon>Phaseoleae</taxon>
        <taxon>Cajanus</taxon>
    </lineage>
</organism>
<dbReference type="AlphaFoldDB" id="A0A151SQY1"/>
<sequence>MSKPTPVDSLLKLLIEALPEGNVLPYSMYEARKIIKDLGLDYVKIDACVDDCILYRGKYEKLVECPICKKRRWKPNKNKKVSNKIVRYFLIKQRLQRLFMLRQITEDMKWHKNKRVDDGVLRHPGPADSLTWKTFDDQYGSFFSDPCNVRLGLALDGFTPFGIMGNENSMWPVILIPYNLPPWLCMKQSNFMLSLLISSIAMTLCKLERIFLPSFFEVMVHLPIHLANEARLGGPVQYWWMYPVESYVRNKARPEGSIAERYVAEECMTFCARYLVDMDSRLHKLDRYIDCESVDHTTLSMFKINGRPIGRGSWENMNLSEIQQAPFYILQNCDEVQPWIE</sequence>
<keyword evidence="3" id="KW-1185">Reference proteome</keyword>
<dbReference type="PANTHER" id="PTHR48258:SF7">
    <property type="entry name" value="DUF4216 DOMAIN-CONTAINING PROTEIN"/>
    <property type="match status" value="1"/>
</dbReference>
<accession>A0A151SQY1</accession>
<evidence type="ECO:0000313" key="3">
    <source>
        <dbReference type="Proteomes" id="UP000075243"/>
    </source>
</evidence>
<reference evidence="2 3" key="1">
    <citation type="journal article" date="2012" name="Nat. Biotechnol.">
        <title>Draft genome sequence of pigeonpea (Cajanus cajan), an orphan legume crop of resource-poor farmers.</title>
        <authorList>
            <person name="Varshney R.K."/>
            <person name="Chen W."/>
            <person name="Li Y."/>
            <person name="Bharti A.K."/>
            <person name="Saxena R.K."/>
            <person name="Schlueter J.A."/>
            <person name="Donoghue M.T."/>
            <person name="Azam S."/>
            <person name="Fan G."/>
            <person name="Whaley A.M."/>
            <person name="Farmer A.D."/>
            <person name="Sheridan J."/>
            <person name="Iwata A."/>
            <person name="Tuteja R."/>
            <person name="Penmetsa R.V."/>
            <person name="Wu W."/>
            <person name="Upadhyaya H.D."/>
            <person name="Yang S.P."/>
            <person name="Shah T."/>
            <person name="Saxena K.B."/>
            <person name="Michael T."/>
            <person name="McCombie W.R."/>
            <person name="Yang B."/>
            <person name="Zhang G."/>
            <person name="Yang H."/>
            <person name="Wang J."/>
            <person name="Spillane C."/>
            <person name="Cook D.R."/>
            <person name="May G.D."/>
            <person name="Xu X."/>
            <person name="Jackson S.A."/>
        </authorList>
    </citation>
    <scope>NUCLEOTIDE SEQUENCE [LARGE SCALE GENOMIC DNA]</scope>
    <source>
        <strain evidence="3">cv. Asha</strain>
    </source>
</reference>
<dbReference type="Proteomes" id="UP000075243">
    <property type="component" value="Chromosome 11"/>
</dbReference>